<gene>
    <name evidence="1" type="ORF">UFOVP1461_54</name>
</gene>
<feature type="non-terminal residue" evidence="1">
    <location>
        <position position="351"/>
    </location>
</feature>
<accession>A0A6J5SJA0</accession>
<reference evidence="1" key="1">
    <citation type="submission" date="2020-05" db="EMBL/GenBank/DDBJ databases">
        <authorList>
            <person name="Chiriac C."/>
            <person name="Salcher M."/>
            <person name="Ghai R."/>
            <person name="Kavagutti S V."/>
        </authorList>
    </citation>
    <scope>NUCLEOTIDE SEQUENCE</scope>
</reference>
<proteinExistence type="predicted"/>
<protein>
    <submittedName>
        <fullName evidence="1">Uncharacterized protein</fullName>
    </submittedName>
</protein>
<sequence length="351" mass="33653">MADTNITNIPAPRVPFIDERTGTISREWYRFLFNIFGLTGSGTNVTSLTDLQYAPATVLTGANGTVTGVTATSPVVSSGGIAPNISMPAATTSVNGYLTSTDWTTFNNKGSGTVTAVSVASANGLAGTSSGGATPALTLSTSITGVLKGNGTAISAATSGTDYAPATSGSSILYGNAAGGFSNVTIGTGVAFAGGTLSATGSGGTVTSVTGTAPVVSSGGATPAISMPAATTSVNGYLTSTDWTTFNNKGSGTVTSVSGTAGRVTSTGGATPVIDLASGVATPGTTGSASLIPVVTIDTYGRVTGITTAANPQGTVTAVSVVSANGLAGTSSGGATPALTLSTSITGVLKG</sequence>
<name>A0A6J5SJA0_9CAUD</name>
<organism evidence="1">
    <name type="scientific">uncultured Caudovirales phage</name>
    <dbReference type="NCBI Taxonomy" id="2100421"/>
    <lineage>
        <taxon>Viruses</taxon>
        <taxon>Duplodnaviria</taxon>
        <taxon>Heunggongvirae</taxon>
        <taxon>Uroviricota</taxon>
        <taxon>Caudoviricetes</taxon>
        <taxon>Peduoviridae</taxon>
        <taxon>Maltschvirus</taxon>
        <taxon>Maltschvirus maltsch</taxon>
    </lineage>
</organism>
<dbReference type="EMBL" id="LR797411">
    <property type="protein sequence ID" value="CAB4214646.1"/>
    <property type="molecule type" value="Genomic_DNA"/>
</dbReference>
<evidence type="ECO:0000313" key="1">
    <source>
        <dbReference type="EMBL" id="CAB4214646.1"/>
    </source>
</evidence>